<dbReference type="InterPro" id="IPR017439">
    <property type="entry name" value="Amidohydrolase"/>
</dbReference>
<dbReference type="Pfam" id="PF01546">
    <property type="entry name" value="Peptidase_M20"/>
    <property type="match status" value="1"/>
</dbReference>
<dbReference type="EMBL" id="CP017707">
    <property type="protein sequence ID" value="AOZ48666.1"/>
    <property type="molecule type" value="Genomic_DNA"/>
</dbReference>
<dbReference type="GO" id="GO:0019877">
    <property type="term" value="P:diaminopimelate biosynthetic process"/>
    <property type="evidence" value="ECO:0007669"/>
    <property type="project" value="UniProtKB-ARBA"/>
</dbReference>
<gene>
    <name evidence="2" type="ORF">BKX93_00755</name>
</gene>
<dbReference type="SUPFAM" id="SSF55031">
    <property type="entry name" value="Bacterial exopeptidase dimerisation domain"/>
    <property type="match status" value="1"/>
</dbReference>
<proteinExistence type="predicted"/>
<keyword evidence="1" id="KW-0464">Manganese</keyword>
<feature type="binding site" evidence="1">
    <location>
        <position position="166"/>
    </location>
    <ligand>
        <name>Mn(2+)</name>
        <dbReference type="ChEBI" id="CHEBI:29035"/>
        <label>2</label>
    </ligand>
</feature>
<dbReference type="Gene3D" id="3.30.70.360">
    <property type="match status" value="1"/>
</dbReference>
<dbReference type="InterPro" id="IPR011650">
    <property type="entry name" value="Peptidase_M20_dimer"/>
</dbReference>
<evidence type="ECO:0000313" key="2">
    <source>
        <dbReference type="EMBL" id="AOZ48666.1"/>
    </source>
</evidence>
<dbReference type="GO" id="GO:0046872">
    <property type="term" value="F:metal ion binding"/>
    <property type="evidence" value="ECO:0007669"/>
    <property type="project" value="UniProtKB-KW"/>
</dbReference>
<feature type="binding site" evidence="1">
    <location>
        <position position="105"/>
    </location>
    <ligand>
        <name>Mn(2+)</name>
        <dbReference type="ChEBI" id="CHEBI:29035"/>
        <label>2</label>
    </ligand>
</feature>
<dbReference type="Proteomes" id="UP000178776">
    <property type="component" value="Chromosome"/>
</dbReference>
<reference evidence="2 3" key="1">
    <citation type="submission" date="2016-10" db="EMBL/GenBank/DDBJ databases">
        <title>Chromobacterium muskegensis sp. nov., an insecticidal bacterium isolated from Sphagnum bogs.</title>
        <authorList>
            <person name="Sparks M.E."/>
            <person name="Blackburn M.B."/>
            <person name="Gundersen-Rindal D.E."/>
            <person name="Mitchell A."/>
            <person name="Farrar R."/>
            <person name="Kuhar D."/>
        </authorList>
    </citation>
    <scope>NUCLEOTIDE SEQUENCE [LARGE SCALE GENOMIC DNA]</scope>
    <source>
        <strain evidence="2 3">21-1</strain>
    </source>
</reference>
<dbReference type="PANTHER" id="PTHR11014">
    <property type="entry name" value="PEPTIDASE M20 FAMILY MEMBER"/>
    <property type="match status" value="1"/>
</dbReference>
<evidence type="ECO:0000313" key="3">
    <source>
        <dbReference type="Proteomes" id="UP000178776"/>
    </source>
</evidence>
<protein>
    <submittedName>
        <fullName evidence="2">Amidohydrolase</fullName>
    </submittedName>
</protein>
<keyword evidence="1" id="KW-0479">Metal-binding</keyword>
<name>A0A1D9LBK4_9NEIS</name>
<feature type="binding site" evidence="1">
    <location>
        <position position="365"/>
    </location>
    <ligand>
        <name>Mn(2+)</name>
        <dbReference type="ChEBI" id="CHEBI:29035"/>
        <label>2</label>
    </ligand>
</feature>
<dbReference type="InterPro" id="IPR002933">
    <property type="entry name" value="Peptidase_M20"/>
</dbReference>
<dbReference type="RefSeq" id="WP_070978174.1">
    <property type="nucleotide sequence ID" value="NZ_CP017707.1"/>
</dbReference>
<accession>A0A1D9LBK4</accession>
<feature type="binding site" evidence="1">
    <location>
        <position position="107"/>
    </location>
    <ligand>
        <name>Mn(2+)</name>
        <dbReference type="ChEBI" id="CHEBI:29035"/>
        <label>2</label>
    </ligand>
</feature>
<organism evidence="2 3">
    <name type="scientific">Chromobacterium vaccinii</name>
    <dbReference type="NCBI Taxonomy" id="1108595"/>
    <lineage>
        <taxon>Bacteria</taxon>
        <taxon>Pseudomonadati</taxon>
        <taxon>Pseudomonadota</taxon>
        <taxon>Betaproteobacteria</taxon>
        <taxon>Neisseriales</taxon>
        <taxon>Chromobacteriaceae</taxon>
        <taxon>Chromobacterium</taxon>
    </lineage>
</organism>
<feature type="binding site" evidence="1">
    <location>
        <position position="140"/>
    </location>
    <ligand>
        <name>Mn(2+)</name>
        <dbReference type="ChEBI" id="CHEBI:29035"/>
        <label>2</label>
    </ligand>
</feature>
<keyword evidence="2" id="KW-0378">Hydrolase</keyword>
<evidence type="ECO:0000256" key="1">
    <source>
        <dbReference type="PIRSR" id="PIRSR005962-1"/>
    </source>
</evidence>
<dbReference type="SUPFAM" id="SSF53187">
    <property type="entry name" value="Zn-dependent exopeptidases"/>
    <property type="match status" value="1"/>
</dbReference>
<dbReference type="PIRSF" id="PIRSF005962">
    <property type="entry name" value="Pept_M20D_amidohydro"/>
    <property type="match status" value="1"/>
</dbReference>
<comment type="cofactor">
    <cofactor evidence="1">
        <name>Mn(2+)</name>
        <dbReference type="ChEBI" id="CHEBI:29035"/>
    </cofactor>
    <text evidence="1">The Mn(2+) ion enhances activity.</text>
</comment>
<dbReference type="FunFam" id="3.30.70.360:FF:000001">
    <property type="entry name" value="N-acetyldiaminopimelate deacetylase"/>
    <property type="match status" value="1"/>
</dbReference>
<dbReference type="AlphaFoldDB" id="A0A1D9LBK4"/>
<dbReference type="Pfam" id="PF07687">
    <property type="entry name" value="M20_dimer"/>
    <property type="match status" value="1"/>
</dbReference>
<dbReference type="Gene3D" id="3.40.630.10">
    <property type="entry name" value="Zn peptidases"/>
    <property type="match status" value="1"/>
</dbReference>
<dbReference type="STRING" id="1108595.BKX93_00755"/>
<dbReference type="CDD" id="cd05666">
    <property type="entry name" value="M20_Acy1-like"/>
    <property type="match status" value="1"/>
</dbReference>
<dbReference type="KEGG" id="cvc:BKX93_00755"/>
<sequence length="392" mass="41450">MSNLPGVIPAIKQREEQFIAVRRSIHAHPELGFEEVATSKLVAESLRAWGYEVTAGLGGTGVVGQLRCGAGARRLGIRADMDALPIHEDTGLPYASKLPGKMHACGHDGHTAILLAAARHLADTRQFDGTLNLIFQPAEEGQGGAARMMAEGLFERFPCDAVFALHNGPTLPVGSFIVQPGVLAASADIVTIKLTGKGGHGGMPHTCVDPIVAMASIILSLQTIVSRNLPPDQPAVVSIGSAQAGSASNVIPDCARLELTVRTYNPAIQQQIESRLRELVGLQAQSFGVAAEIEWTPVTRVLVNTPEETRIAREVAEAMVGPQAIVPLPAGAMGGDDFSWMLEKVPGCYVVLGNGVGSKGGCMIHNPGYDFNDEILSLGASYWARLAEAYLR</sequence>
<dbReference type="GO" id="GO:0050118">
    <property type="term" value="F:N-acetyldiaminopimelate deacetylase activity"/>
    <property type="evidence" value="ECO:0007669"/>
    <property type="project" value="UniProtKB-ARBA"/>
</dbReference>
<dbReference type="GeneID" id="68839755"/>
<dbReference type="NCBIfam" id="TIGR01891">
    <property type="entry name" value="amidohydrolases"/>
    <property type="match status" value="1"/>
</dbReference>
<dbReference type="PANTHER" id="PTHR11014:SF63">
    <property type="entry name" value="METALLOPEPTIDASE, PUTATIVE (AFU_ORTHOLOGUE AFUA_6G09600)-RELATED"/>
    <property type="match status" value="1"/>
</dbReference>
<dbReference type="InterPro" id="IPR036264">
    <property type="entry name" value="Bact_exopeptidase_dim_dom"/>
</dbReference>